<keyword evidence="3" id="KW-1185">Reference proteome</keyword>
<organism evidence="2 3">
    <name type="scientific">Salix brachista</name>
    <dbReference type="NCBI Taxonomy" id="2182728"/>
    <lineage>
        <taxon>Eukaryota</taxon>
        <taxon>Viridiplantae</taxon>
        <taxon>Streptophyta</taxon>
        <taxon>Embryophyta</taxon>
        <taxon>Tracheophyta</taxon>
        <taxon>Spermatophyta</taxon>
        <taxon>Magnoliopsida</taxon>
        <taxon>eudicotyledons</taxon>
        <taxon>Gunneridae</taxon>
        <taxon>Pentapetalae</taxon>
        <taxon>rosids</taxon>
        <taxon>fabids</taxon>
        <taxon>Malpighiales</taxon>
        <taxon>Salicaceae</taxon>
        <taxon>Saliceae</taxon>
        <taxon>Salix</taxon>
    </lineage>
</organism>
<comment type="caution">
    <text evidence="2">The sequence shown here is derived from an EMBL/GenBank/DDBJ whole genome shotgun (WGS) entry which is preliminary data.</text>
</comment>
<gene>
    <name evidence="2" type="ORF">DKX38_027351</name>
</gene>
<feature type="transmembrane region" description="Helical" evidence="1">
    <location>
        <begin position="258"/>
        <end position="282"/>
    </location>
</feature>
<name>A0A5N5JGX6_9ROSI</name>
<keyword evidence="1" id="KW-0812">Transmembrane</keyword>
<dbReference type="PANTHER" id="PTHR33237">
    <property type="entry name" value="F2P16.13 PROTEIN-RELATED"/>
    <property type="match status" value="1"/>
</dbReference>
<evidence type="ECO:0000313" key="2">
    <source>
        <dbReference type="EMBL" id="KAB5516703.1"/>
    </source>
</evidence>
<reference evidence="3" key="1">
    <citation type="journal article" date="2019" name="Gigascience">
        <title>De novo genome assembly of the endangered Acer yangbiense, a plant species with extremely small populations endemic to Yunnan Province, China.</title>
        <authorList>
            <person name="Yang J."/>
            <person name="Wariss H.M."/>
            <person name="Tao L."/>
            <person name="Zhang R."/>
            <person name="Yun Q."/>
            <person name="Hollingsworth P."/>
            <person name="Dao Z."/>
            <person name="Luo G."/>
            <person name="Guo H."/>
            <person name="Ma Y."/>
            <person name="Sun W."/>
        </authorList>
    </citation>
    <scope>NUCLEOTIDE SEQUENCE [LARGE SCALE GENOMIC DNA]</scope>
    <source>
        <strain evidence="3">cv. br00</strain>
    </source>
</reference>
<keyword evidence="1" id="KW-0472">Membrane</keyword>
<accession>A0A5N5JGX6</accession>
<feature type="transmembrane region" description="Helical" evidence="1">
    <location>
        <begin position="226"/>
        <end position="246"/>
    </location>
</feature>
<evidence type="ECO:0000313" key="3">
    <source>
        <dbReference type="Proteomes" id="UP000326939"/>
    </source>
</evidence>
<dbReference type="AlphaFoldDB" id="A0A5N5JGX6"/>
<protein>
    <submittedName>
        <fullName evidence="2">Uncharacterized protein</fullName>
    </submittedName>
</protein>
<dbReference type="EMBL" id="VDCV01000017">
    <property type="protein sequence ID" value="KAB5516703.1"/>
    <property type="molecule type" value="Genomic_DNA"/>
</dbReference>
<keyword evidence="1" id="KW-1133">Transmembrane helix</keyword>
<evidence type="ECO:0000256" key="1">
    <source>
        <dbReference type="SAM" id="Phobius"/>
    </source>
</evidence>
<dbReference type="Proteomes" id="UP000326939">
    <property type="component" value="Chromosome 17"/>
</dbReference>
<sequence>MERTQLGSGAGCCGFCGGRNAVVNSQRRADEVAAAKMLGVFSLVTFLCASHHRARKSHRQRDGESVASVSSEKRLFSKINSDHIREKAHSMVKMISWRKLEQDEDRDEIWRRSIIMGERCRPLDFSGKIMYDSEGNPSDPNHAALDFSSSRKDNDELPNFANVHVRRSGSLPTNPLQALRFLELPPYSYGTMMEVPASVCYAQVYPIRSGAWHLLVICKLSCDFQYLLSFSFVVLFVSLISMARPLLAMQNHSFLSDIPIISSFIAFIAVLGVFSLVSFLCASHHRAGKSHRQRDGESLASQSSEKRLLSKINSDIREKAHSMVKMISWRKLEQDEGCDDDGSEEIWRRSIIMGERCRPLDFSGKIMYDSEGNLVPDFSTK</sequence>
<proteinExistence type="predicted"/>
<dbReference type="PANTHER" id="PTHR33237:SF31">
    <property type="entry name" value="F2P16.13 PROTEIN"/>
    <property type="match status" value="1"/>
</dbReference>